<feature type="transmembrane region" description="Helical" evidence="5">
    <location>
        <begin position="99"/>
        <end position="121"/>
    </location>
</feature>
<keyword evidence="2 5" id="KW-0812">Transmembrane</keyword>
<feature type="transmembrane region" description="Helical" evidence="5">
    <location>
        <begin position="390"/>
        <end position="409"/>
    </location>
</feature>
<dbReference type="GO" id="GO:0005886">
    <property type="term" value="C:plasma membrane"/>
    <property type="evidence" value="ECO:0007669"/>
    <property type="project" value="TreeGrafter"/>
</dbReference>
<proteinExistence type="predicted"/>
<dbReference type="GO" id="GO:0046943">
    <property type="term" value="F:carboxylic acid transmembrane transporter activity"/>
    <property type="evidence" value="ECO:0007669"/>
    <property type="project" value="TreeGrafter"/>
</dbReference>
<comment type="subcellular location">
    <subcellularLocation>
        <location evidence="1">Membrane</location>
        <topology evidence="1">Multi-pass membrane protein</topology>
    </subcellularLocation>
</comment>
<dbReference type="InterPro" id="IPR036259">
    <property type="entry name" value="MFS_trans_sf"/>
</dbReference>
<dbReference type="EMBL" id="CP119316">
    <property type="protein sequence ID" value="WEK46259.1"/>
    <property type="molecule type" value="Genomic_DNA"/>
</dbReference>
<dbReference type="AlphaFoldDB" id="A0AAJ5X5E7"/>
<dbReference type="InterPro" id="IPR005829">
    <property type="entry name" value="Sugar_transporter_CS"/>
</dbReference>
<evidence type="ECO:0000256" key="4">
    <source>
        <dbReference type="ARBA" id="ARBA00023136"/>
    </source>
</evidence>
<evidence type="ECO:0000256" key="2">
    <source>
        <dbReference type="ARBA" id="ARBA00022692"/>
    </source>
</evidence>
<dbReference type="PANTHER" id="PTHR23508">
    <property type="entry name" value="CARBOXYLIC ACID TRANSPORTER PROTEIN HOMOLOG"/>
    <property type="match status" value="1"/>
</dbReference>
<protein>
    <submittedName>
        <fullName evidence="7">MFS transporter</fullName>
    </submittedName>
</protein>
<feature type="domain" description="Major facilitator superfamily (MFS) profile" evidence="6">
    <location>
        <begin position="33"/>
        <end position="414"/>
    </location>
</feature>
<reference evidence="7" key="1">
    <citation type="submission" date="2023-03" db="EMBL/GenBank/DDBJ databases">
        <title>Andean soil-derived lignocellulolytic bacterial consortium as a source of novel taxa and putative plastic-active enzymes.</title>
        <authorList>
            <person name="Diaz-Garcia L."/>
            <person name="Chuvochina M."/>
            <person name="Feuerriegel G."/>
            <person name="Bunk B."/>
            <person name="Sproer C."/>
            <person name="Streit W.R."/>
            <person name="Rodriguez L.M."/>
            <person name="Overmann J."/>
            <person name="Jimenez D.J."/>
        </authorList>
    </citation>
    <scope>NUCLEOTIDE SEQUENCE</scope>
    <source>
        <strain evidence="7">MAG 26</strain>
    </source>
</reference>
<keyword evidence="3 5" id="KW-1133">Transmembrane helix</keyword>
<dbReference type="PROSITE" id="PS00217">
    <property type="entry name" value="SUGAR_TRANSPORT_2"/>
    <property type="match status" value="1"/>
</dbReference>
<dbReference type="Gene3D" id="1.20.1250.20">
    <property type="entry name" value="MFS general substrate transporter like domains"/>
    <property type="match status" value="2"/>
</dbReference>
<feature type="transmembrane region" description="Helical" evidence="5">
    <location>
        <begin position="156"/>
        <end position="176"/>
    </location>
</feature>
<evidence type="ECO:0000259" key="6">
    <source>
        <dbReference type="PROSITE" id="PS50850"/>
    </source>
</evidence>
<feature type="transmembrane region" description="Helical" evidence="5">
    <location>
        <begin position="233"/>
        <end position="255"/>
    </location>
</feature>
<evidence type="ECO:0000313" key="8">
    <source>
        <dbReference type="Proteomes" id="UP001218362"/>
    </source>
</evidence>
<feature type="transmembrane region" description="Helical" evidence="5">
    <location>
        <begin position="66"/>
        <end position="87"/>
    </location>
</feature>
<name>A0AAJ5X5E7_9SPHN</name>
<sequence>MGEVTLANSKPSAVAAPAAPLADRAFTRSTMILIVACVLCAILDGYDVVVISYVVPLLSKEWSEPLAGFGIVFSIGLVGLVVGALGLAPLADQHGRRKIMLGALVLGAVATFANAFVGGLVPLLVCRLFVGLAMGVIIALVVTIAHEASPPRYRMLIVTIVGCGLSLGNLAAGLLASVVLPRFGWEPLFLGAAALNVLIGAMFVVTLRDSVVARKTARTHYLSHIGSLFSKDLAKLTVVLWVLHFGGVGANYMLISWLPSLLTRSGYAAADAALATSLISFGGLVGGLLSGFALARFGRAWIFTLYGCAALLIVTIPFVLGTPWLYAINFVVGICIVGGYISNNAITSELYPASSRASGLGWAQGVGRSGGVITPLIVSLALQLNASLTQIVLLAAVFPLMSTIAAILLGKVSAPTELRTDEVT</sequence>
<gene>
    <name evidence="7" type="ORF">P0Y56_14775</name>
</gene>
<keyword evidence="4 5" id="KW-0472">Membrane</keyword>
<evidence type="ECO:0000256" key="5">
    <source>
        <dbReference type="SAM" id="Phobius"/>
    </source>
</evidence>
<accession>A0AAJ5X5E7</accession>
<feature type="transmembrane region" description="Helical" evidence="5">
    <location>
        <begin position="31"/>
        <end position="54"/>
    </location>
</feature>
<feature type="transmembrane region" description="Helical" evidence="5">
    <location>
        <begin position="366"/>
        <end position="384"/>
    </location>
</feature>
<dbReference type="PANTHER" id="PTHR23508:SF10">
    <property type="entry name" value="CARBOXYLIC ACID TRANSPORTER PROTEIN HOMOLOG"/>
    <property type="match status" value="1"/>
</dbReference>
<feature type="transmembrane region" description="Helical" evidence="5">
    <location>
        <begin position="127"/>
        <end position="144"/>
    </location>
</feature>
<dbReference type="Proteomes" id="UP001218362">
    <property type="component" value="Chromosome"/>
</dbReference>
<dbReference type="SUPFAM" id="SSF103473">
    <property type="entry name" value="MFS general substrate transporter"/>
    <property type="match status" value="1"/>
</dbReference>
<feature type="transmembrane region" description="Helical" evidence="5">
    <location>
        <begin position="301"/>
        <end position="320"/>
    </location>
</feature>
<organism evidence="7 8">
    <name type="scientific">Candidatus Andeanibacterium colombiense</name>
    <dbReference type="NCBI Taxonomy" id="3121345"/>
    <lineage>
        <taxon>Bacteria</taxon>
        <taxon>Pseudomonadati</taxon>
        <taxon>Pseudomonadota</taxon>
        <taxon>Alphaproteobacteria</taxon>
        <taxon>Sphingomonadales</taxon>
        <taxon>Sphingomonadaceae</taxon>
        <taxon>Candidatus Andeanibacterium</taxon>
    </lineage>
</organism>
<dbReference type="InterPro" id="IPR011701">
    <property type="entry name" value="MFS"/>
</dbReference>
<dbReference type="KEGG" id="acob:P0Y56_14775"/>
<evidence type="ECO:0000313" key="7">
    <source>
        <dbReference type="EMBL" id="WEK46259.1"/>
    </source>
</evidence>
<feature type="transmembrane region" description="Helical" evidence="5">
    <location>
        <begin position="267"/>
        <end position="289"/>
    </location>
</feature>
<feature type="transmembrane region" description="Helical" evidence="5">
    <location>
        <begin position="326"/>
        <end position="346"/>
    </location>
</feature>
<dbReference type="PROSITE" id="PS50850">
    <property type="entry name" value="MFS"/>
    <property type="match status" value="1"/>
</dbReference>
<feature type="transmembrane region" description="Helical" evidence="5">
    <location>
        <begin position="188"/>
        <end position="212"/>
    </location>
</feature>
<evidence type="ECO:0000256" key="3">
    <source>
        <dbReference type="ARBA" id="ARBA00022989"/>
    </source>
</evidence>
<dbReference type="InterPro" id="IPR020846">
    <property type="entry name" value="MFS_dom"/>
</dbReference>
<evidence type="ECO:0000256" key="1">
    <source>
        <dbReference type="ARBA" id="ARBA00004141"/>
    </source>
</evidence>
<dbReference type="Pfam" id="PF07690">
    <property type="entry name" value="MFS_1"/>
    <property type="match status" value="1"/>
</dbReference>